<sequence length="59" mass="6663">MDSDVVMVMSAGTMLEFDHPHNLLQIPEGHFHRMVLETGPTMSLQLKDIAAEAYKRKHG</sequence>
<keyword evidence="2" id="KW-1185">Reference proteome</keyword>
<evidence type="ECO:0000313" key="1">
    <source>
        <dbReference type="EMBL" id="KAJ8933697.1"/>
    </source>
</evidence>
<proteinExistence type="predicted"/>
<dbReference type="Proteomes" id="UP001162156">
    <property type="component" value="Unassembled WGS sequence"/>
</dbReference>
<dbReference type="EMBL" id="JANEYF010003821">
    <property type="protein sequence ID" value="KAJ8933697.1"/>
    <property type="molecule type" value="Genomic_DNA"/>
</dbReference>
<gene>
    <name evidence="1" type="ORF">NQ314_013863</name>
</gene>
<dbReference type="AlphaFoldDB" id="A0AAV8X582"/>
<evidence type="ECO:0000313" key="2">
    <source>
        <dbReference type="Proteomes" id="UP001162156"/>
    </source>
</evidence>
<name>A0AAV8X582_9CUCU</name>
<reference evidence="1" key="1">
    <citation type="journal article" date="2023" name="Insect Mol. Biol.">
        <title>Genome sequencing provides insights into the evolution of gene families encoding plant cell wall-degrading enzymes in longhorned beetles.</title>
        <authorList>
            <person name="Shin N.R."/>
            <person name="Okamura Y."/>
            <person name="Kirsch R."/>
            <person name="Pauchet Y."/>
        </authorList>
    </citation>
    <scope>NUCLEOTIDE SEQUENCE</scope>
    <source>
        <strain evidence="1">RBIC_L_NR</strain>
    </source>
</reference>
<organism evidence="1 2">
    <name type="scientific">Rhamnusium bicolor</name>
    <dbReference type="NCBI Taxonomy" id="1586634"/>
    <lineage>
        <taxon>Eukaryota</taxon>
        <taxon>Metazoa</taxon>
        <taxon>Ecdysozoa</taxon>
        <taxon>Arthropoda</taxon>
        <taxon>Hexapoda</taxon>
        <taxon>Insecta</taxon>
        <taxon>Pterygota</taxon>
        <taxon>Neoptera</taxon>
        <taxon>Endopterygota</taxon>
        <taxon>Coleoptera</taxon>
        <taxon>Polyphaga</taxon>
        <taxon>Cucujiformia</taxon>
        <taxon>Chrysomeloidea</taxon>
        <taxon>Cerambycidae</taxon>
        <taxon>Lepturinae</taxon>
        <taxon>Rhagiini</taxon>
        <taxon>Rhamnusium</taxon>
    </lineage>
</organism>
<accession>A0AAV8X582</accession>
<protein>
    <submittedName>
        <fullName evidence="1">Uncharacterized protein</fullName>
    </submittedName>
</protein>
<comment type="caution">
    <text evidence="1">The sequence shown here is derived from an EMBL/GenBank/DDBJ whole genome shotgun (WGS) entry which is preliminary data.</text>
</comment>